<evidence type="ECO:0000313" key="3">
    <source>
        <dbReference type="Proteomes" id="UP000007305"/>
    </source>
</evidence>
<evidence type="ECO:0008006" key="4">
    <source>
        <dbReference type="Google" id="ProtNLM"/>
    </source>
</evidence>
<reference evidence="2" key="3">
    <citation type="submission" date="2021-05" db="UniProtKB">
        <authorList>
            <consortium name="EnsemblPlants"/>
        </authorList>
    </citation>
    <scope>IDENTIFICATION</scope>
    <source>
        <strain evidence="2">cv. B73</strain>
    </source>
</reference>
<protein>
    <recommendedName>
        <fullName evidence="4">Protein kinase domain-containing protein</fullName>
    </recommendedName>
</protein>
<feature type="compositionally biased region" description="Low complexity" evidence="1">
    <location>
        <begin position="66"/>
        <end position="89"/>
    </location>
</feature>
<feature type="region of interest" description="Disordered" evidence="1">
    <location>
        <begin position="1"/>
        <end position="23"/>
    </location>
</feature>
<dbReference type="Gramene" id="Zm00001eb300310_T001">
    <property type="protein sequence ID" value="Zm00001eb300310_P001"/>
    <property type="gene ID" value="Zm00001eb300310"/>
</dbReference>
<dbReference type="PANTHER" id="PTHR46821">
    <property type="entry name" value="OS07G0586332 PROTEIN"/>
    <property type="match status" value="1"/>
</dbReference>
<gene>
    <name evidence="2" type="primary">LOC100501925</name>
</gene>
<dbReference type="InterPro" id="IPR011009">
    <property type="entry name" value="Kinase-like_dom_sf"/>
</dbReference>
<dbReference type="OrthoDB" id="4062651at2759"/>
<dbReference type="EnsemblPlants" id="Zm00001eb300310_T001">
    <property type="protein sequence ID" value="Zm00001eb300310_P001"/>
    <property type="gene ID" value="Zm00001eb300310"/>
</dbReference>
<reference evidence="3" key="1">
    <citation type="submission" date="2015-12" db="EMBL/GenBank/DDBJ databases">
        <title>Update maize B73 reference genome by single molecule sequencing technologies.</title>
        <authorList>
            <consortium name="Maize Genome Sequencing Project"/>
            <person name="Ware D."/>
        </authorList>
    </citation>
    <scope>NUCLEOTIDE SEQUENCE [LARGE SCALE GENOMIC DNA]</scope>
    <source>
        <strain evidence="3">cv. B73</strain>
    </source>
</reference>
<keyword evidence="3" id="KW-1185">Reference proteome</keyword>
<evidence type="ECO:0000313" key="2">
    <source>
        <dbReference type="EnsemblPlants" id="Zm00001eb300310_P001"/>
    </source>
</evidence>
<organism evidence="2 3">
    <name type="scientific">Zea mays</name>
    <name type="common">Maize</name>
    <dbReference type="NCBI Taxonomy" id="4577"/>
    <lineage>
        <taxon>Eukaryota</taxon>
        <taxon>Viridiplantae</taxon>
        <taxon>Streptophyta</taxon>
        <taxon>Embryophyta</taxon>
        <taxon>Tracheophyta</taxon>
        <taxon>Spermatophyta</taxon>
        <taxon>Magnoliopsida</taxon>
        <taxon>Liliopsida</taxon>
        <taxon>Poales</taxon>
        <taxon>Poaceae</taxon>
        <taxon>PACMAD clade</taxon>
        <taxon>Panicoideae</taxon>
        <taxon>Andropogonodae</taxon>
        <taxon>Andropogoneae</taxon>
        <taxon>Tripsacinae</taxon>
        <taxon>Zea</taxon>
    </lineage>
</organism>
<sequence length="581" mass="64486">MLAGSSNSSPVASIHPSTNHHHCHHPALQLQVTGAASDTAPPTPILCRSVTLTWAAASTAASASAARVRHSPSSPLLPSLPQSLSPRLSNQIHHHPRPGETETPPNRYPAVRQAVHGQGGGGRHARLHRGARRRRHGLQGALRRRPRRHRRQAPPRRRRQRRPPSPGRGRRRRDHGRLLPGAAAAGPPQPPPRRQAARLRASPPRKARALPPSDPFFLPSSLSVRALYLCFCGLVRFTFGYGWAGVERFRFLVFDHMENRSLKECLHDPLRTPLDWRTRLQVAIDVAAALEYLYYHCDPPVFHVSVNSGTVLMDANFVAKVTPTTGTTPLPQTLLTCAARSEPEFRTMRVFFFVWQLSDVGVVSHDVRLATTDSFQGLSIRSPTLPTPHDVAALTYLLAALFARLCLCCACRPGRAEAGGPGVPVRRAGAGAGDGAVPGRRRRARALGAGPRLRRLRAPDGGRRPRRRLRRPRAPRPRRRRQALHQGQGRQGRGRWRRHHSADRQVPPGEAGADRMPGQVRMMMMTVMVRLRCVRGRSAYHHRLCSSLTACLYHQMYKSAWLFFCGCPESVGVDQSIEEPK</sequence>
<dbReference type="InParanoid" id="A0A804Q6M3"/>
<feature type="region of interest" description="Disordered" evidence="1">
    <location>
        <begin position="66"/>
        <end position="212"/>
    </location>
</feature>
<evidence type="ECO:0000256" key="1">
    <source>
        <dbReference type="SAM" id="MobiDB-lite"/>
    </source>
</evidence>
<dbReference type="Proteomes" id="UP000007305">
    <property type="component" value="Chromosome 7"/>
</dbReference>
<dbReference type="InterPro" id="IPR044576">
    <property type="entry name" value="At4g25390-like"/>
</dbReference>
<accession>A0A804Q6M3</accession>
<proteinExistence type="predicted"/>
<dbReference type="AlphaFoldDB" id="A0A804Q6M3"/>
<feature type="region of interest" description="Disordered" evidence="1">
    <location>
        <begin position="417"/>
        <end position="517"/>
    </location>
</feature>
<dbReference type="PANTHER" id="PTHR46821:SF2">
    <property type="entry name" value="OS03G0251700 PROTEIN"/>
    <property type="match status" value="1"/>
</dbReference>
<feature type="compositionally biased region" description="Basic residues" evidence="1">
    <location>
        <begin position="492"/>
        <end position="501"/>
    </location>
</feature>
<feature type="compositionally biased region" description="Polar residues" evidence="1">
    <location>
        <begin position="1"/>
        <end position="17"/>
    </location>
</feature>
<name>A0A804Q6M3_MAIZE</name>
<dbReference type="SUPFAM" id="SSF56112">
    <property type="entry name" value="Protein kinase-like (PK-like)"/>
    <property type="match status" value="1"/>
</dbReference>
<feature type="compositionally biased region" description="Basic residues" evidence="1">
    <location>
        <begin position="464"/>
        <end position="483"/>
    </location>
</feature>
<feature type="compositionally biased region" description="Basic residues" evidence="1">
    <location>
        <begin position="123"/>
        <end position="175"/>
    </location>
</feature>
<dbReference type="Gene3D" id="1.10.510.10">
    <property type="entry name" value="Transferase(Phosphotransferase) domain 1"/>
    <property type="match status" value="1"/>
</dbReference>
<reference evidence="2" key="2">
    <citation type="submission" date="2019-07" db="EMBL/GenBank/DDBJ databases">
        <authorList>
            <person name="Seetharam A."/>
            <person name="Woodhouse M."/>
            <person name="Cannon E."/>
        </authorList>
    </citation>
    <scope>NUCLEOTIDE SEQUENCE [LARGE SCALE GENOMIC DNA]</scope>
    <source>
        <strain evidence="2">cv. B73</strain>
    </source>
</reference>